<reference evidence="4" key="1">
    <citation type="submission" date="2021-06" db="EMBL/GenBank/DDBJ databases">
        <title>44 bacteria genomes isolated from Dapeng, Shenzhen.</title>
        <authorList>
            <person name="Zheng W."/>
            <person name="Yu S."/>
            <person name="Huang Y."/>
        </authorList>
    </citation>
    <scope>NUCLEOTIDE SEQUENCE</scope>
    <source>
        <strain evidence="4">DP5N28-2</strain>
    </source>
</reference>
<evidence type="ECO:0000259" key="3">
    <source>
        <dbReference type="Pfam" id="PF23357"/>
    </source>
</evidence>
<accession>A0A953HUK2</accession>
<proteinExistence type="predicted"/>
<evidence type="ECO:0000256" key="1">
    <source>
        <dbReference type="SAM" id="Phobius"/>
    </source>
</evidence>
<dbReference type="Pfam" id="PF09822">
    <property type="entry name" value="ABC_transp_aux"/>
    <property type="match status" value="1"/>
</dbReference>
<dbReference type="AlphaFoldDB" id="A0A953HUK2"/>
<evidence type="ECO:0000313" key="4">
    <source>
        <dbReference type="EMBL" id="MBY5958476.1"/>
    </source>
</evidence>
<keyword evidence="1" id="KW-1133">Transmembrane helix</keyword>
<dbReference type="EMBL" id="JAHVHU010000009">
    <property type="protein sequence ID" value="MBY5958476.1"/>
    <property type="molecule type" value="Genomic_DNA"/>
</dbReference>
<dbReference type="Pfam" id="PF23357">
    <property type="entry name" value="DUF7088"/>
    <property type="match status" value="1"/>
</dbReference>
<keyword evidence="1" id="KW-0472">Membrane</keyword>
<dbReference type="InterPro" id="IPR019196">
    <property type="entry name" value="ABC_transp_unknown"/>
</dbReference>
<sequence>MRKKTIYTRIFLVLSILVLVNLLSELWYVRLDFTADKQYTLSQATDDILAELDDVVTVTAYFTKNLPPQLQKSRQDFEDLLTEYENRSEGSVVFRFVNPNANETEEQKAQEKGIRPVMVNITEKDQASQLRAYMGATVQLGDRSEVIPLIQPGAGVEYALTTAIKKLSVDEKPKVAFIQGHGEAGMDAMPQVTEQLTVLYDPENYTITDTTEIPTYYRSIAMINPTDSIPPSHLEQMDRYLNTGGHILIAYSNLQPDLNQGFLTTAPPIGLNEWMERKGWSLANEYLIDATSGSISVQQNLGGFVMNTQKPFPFFPIISHFTNHPVTEGLETVILPFTSPININQTDSAIHISPLAMTSKNTGLVSSPVMVDINKEWTRGDFNASPQVVALAAEGPLGGSANGRMVVVSNGTFAVNGTGQQQQRVSEDNVNLISNAMDWLADDTGLINLRTKGITSRPLAEVDDGTRNLYKYGNVLAPILLVIVLALYRRHRARIRRHKRQTEQW</sequence>
<protein>
    <submittedName>
        <fullName evidence="4">GldG family protein</fullName>
    </submittedName>
</protein>
<gene>
    <name evidence="4" type="ORF">KUV50_10055</name>
</gene>
<comment type="caution">
    <text evidence="4">The sequence shown here is derived from an EMBL/GenBank/DDBJ whole genome shotgun (WGS) entry which is preliminary data.</text>
</comment>
<dbReference type="RefSeq" id="WP_222580016.1">
    <property type="nucleotide sequence ID" value="NZ_JAHVHU010000009.1"/>
</dbReference>
<feature type="transmembrane region" description="Helical" evidence="1">
    <location>
        <begin position="469"/>
        <end position="488"/>
    </location>
</feature>
<feature type="domain" description="ABC-type uncharacterised transport system" evidence="2">
    <location>
        <begin position="172"/>
        <end position="432"/>
    </location>
</feature>
<keyword evidence="5" id="KW-1185">Reference proteome</keyword>
<evidence type="ECO:0000313" key="5">
    <source>
        <dbReference type="Proteomes" id="UP000753961"/>
    </source>
</evidence>
<evidence type="ECO:0000259" key="2">
    <source>
        <dbReference type="Pfam" id="PF09822"/>
    </source>
</evidence>
<dbReference type="InterPro" id="IPR055396">
    <property type="entry name" value="DUF7088"/>
</dbReference>
<dbReference type="Proteomes" id="UP000753961">
    <property type="component" value="Unassembled WGS sequence"/>
</dbReference>
<organism evidence="4 5">
    <name type="scientific">Membranihabitans marinus</name>
    <dbReference type="NCBI Taxonomy" id="1227546"/>
    <lineage>
        <taxon>Bacteria</taxon>
        <taxon>Pseudomonadati</taxon>
        <taxon>Bacteroidota</taxon>
        <taxon>Saprospiria</taxon>
        <taxon>Saprospirales</taxon>
        <taxon>Saprospiraceae</taxon>
        <taxon>Membranihabitans</taxon>
    </lineage>
</organism>
<feature type="domain" description="DUF7088" evidence="3">
    <location>
        <begin position="35"/>
        <end position="139"/>
    </location>
</feature>
<name>A0A953HUK2_9BACT</name>
<keyword evidence="1" id="KW-0812">Transmembrane</keyword>